<name>A0ABT8KP20_9BACT</name>
<dbReference type="EMBL" id="JAUJEA010000003">
    <property type="protein sequence ID" value="MDN5201974.1"/>
    <property type="molecule type" value="Genomic_DNA"/>
</dbReference>
<organism evidence="1 2">
    <name type="scientific">Splendidivirga corallicola</name>
    <dbReference type="NCBI Taxonomy" id="3051826"/>
    <lineage>
        <taxon>Bacteria</taxon>
        <taxon>Pseudomonadati</taxon>
        <taxon>Bacteroidota</taxon>
        <taxon>Cytophagia</taxon>
        <taxon>Cytophagales</taxon>
        <taxon>Splendidivirgaceae</taxon>
        <taxon>Splendidivirga</taxon>
    </lineage>
</organism>
<protein>
    <submittedName>
        <fullName evidence="1">Uncharacterized protein</fullName>
    </submittedName>
</protein>
<sequence length="79" mass="9065">MWETNEHFSKAEKAVFALVDQIVEDANVVSDELWERLRRHWDNGQLLEINPVITTFLMIGRVGDTLGVSDPILFSRPVV</sequence>
<evidence type="ECO:0000313" key="2">
    <source>
        <dbReference type="Proteomes" id="UP001172082"/>
    </source>
</evidence>
<dbReference type="SUPFAM" id="SSF69118">
    <property type="entry name" value="AhpD-like"/>
    <property type="match status" value="1"/>
</dbReference>
<comment type="caution">
    <text evidence="1">The sequence shown here is derived from an EMBL/GenBank/DDBJ whole genome shotgun (WGS) entry which is preliminary data.</text>
</comment>
<dbReference type="InterPro" id="IPR029032">
    <property type="entry name" value="AhpD-like"/>
</dbReference>
<accession>A0ABT8KP20</accession>
<evidence type="ECO:0000313" key="1">
    <source>
        <dbReference type="EMBL" id="MDN5201974.1"/>
    </source>
</evidence>
<dbReference type="Proteomes" id="UP001172082">
    <property type="component" value="Unassembled WGS sequence"/>
</dbReference>
<proteinExistence type="predicted"/>
<keyword evidence="2" id="KW-1185">Reference proteome</keyword>
<dbReference type="Gene3D" id="1.20.1290.10">
    <property type="entry name" value="AhpD-like"/>
    <property type="match status" value="1"/>
</dbReference>
<reference evidence="1" key="1">
    <citation type="submission" date="2023-06" db="EMBL/GenBank/DDBJ databases">
        <title>Genomic of Parafulvivirga corallium.</title>
        <authorList>
            <person name="Wang G."/>
        </authorList>
    </citation>
    <scope>NUCLEOTIDE SEQUENCE</scope>
    <source>
        <strain evidence="1">BMA10</strain>
    </source>
</reference>
<gene>
    <name evidence="1" type="ORF">QQ008_11385</name>
</gene>
<dbReference type="RefSeq" id="WP_346751998.1">
    <property type="nucleotide sequence ID" value="NZ_JAUJEA010000003.1"/>
</dbReference>